<dbReference type="OrthoDB" id="10066957at2759"/>
<dbReference type="EMBL" id="CAJOBC010099258">
    <property type="protein sequence ID" value="CAF4459593.1"/>
    <property type="molecule type" value="Genomic_DNA"/>
</dbReference>
<gene>
    <name evidence="2" type="ORF">SRO942_LOCUS42674</name>
</gene>
<comment type="caution">
    <text evidence="2">The sequence shown here is derived from an EMBL/GenBank/DDBJ whole genome shotgun (WGS) entry which is preliminary data.</text>
</comment>
<evidence type="ECO:0000313" key="2">
    <source>
        <dbReference type="EMBL" id="CAF4459593.1"/>
    </source>
</evidence>
<evidence type="ECO:0000313" key="3">
    <source>
        <dbReference type="Proteomes" id="UP000681722"/>
    </source>
</evidence>
<dbReference type="Proteomes" id="UP000681722">
    <property type="component" value="Unassembled WGS sequence"/>
</dbReference>
<organism evidence="2 3">
    <name type="scientific">Didymodactylos carnosus</name>
    <dbReference type="NCBI Taxonomy" id="1234261"/>
    <lineage>
        <taxon>Eukaryota</taxon>
        <taxon>Metazoa</taxon>
        <taxon>Spiralia</taxon>
        <taxon>Gnathifera</taxon>
        <taxon>Rotifera</taxon>
        <taxon>Eurotatoria</taxon>
        <taxon>Bdelloidea</taxon>
        <taxon>Philodinida</taxon>
        <taxon>Philodinidae</taxon>
        <taxon>Didymodactylos</taxon>
    </lineage>
</organism>
<reference evidence="2" key="1">
    <citation type="submission" date="2021-02" db="EMBL/GenBank/DDBJ databases">
        <authorList>
            <person name="Nowell W R."/>
        </authorList>
    </citation>
    <scope>NUCLEOTIDE SEQUENCE</scope>
</reference>
<name>A0A8S2WSA7_9BILA</name>
<keyword evidence="1" id="KW-0175">Coiled coil</keyword>
<dbReference type="Gene3D" id="3.30.70.1820">
    <property type="entry name" value="L1 transposable element, RRM domain"/>
    <property type="match status" value="1"/>
</dbReference>
<evidence type="ECO:0000256" key="1">
    <source>
        <dbReference type="SAM" id="Coils"/>
    </source>
</evidence>
<feature type="coiled-coil region" evidence="1">
    <location>
        <begin position="74"/>
        <end position="108"/>
    </location>
</feature>
<protein>
    <submittedName>
        <fullName evidence="2">Uncharacterized protein</fullName>
    </submittedName>
</protein>
<accession>A0A8S2WSA7</accession>
<dbReference type="PANTHER" id="PTHR11505">
    <property type="entry name" value="L1 TRANSPOSABLE ELEMENT-RELATED"/>
    <property type="match status" value="1"/>
</dbReference>
<proteinExistence type="predicted"/>
<dbReference type="AlphaFoldDB" id="A0A8S2WSA7"/>
<sequence>MSKTGFDEPDFVNRMFQSSAFLVPLKKLIIQVLENDYGLDKFSKLKFDHIFKVDERITTIHSKLAENKVLLDAMVQYKKQIENTLNLQAELEGKIAQINGELEQLKISSSQQSTTTNNPTDLNFKLSQCDKEIRECKTDMGKRMNHLEQYDRRTNLRFFGIDEVENENTNEMILHIAECLDIPVYEIDISRSHRVGKYNPQSSTPRPIIVRFTSYRSRELFYKNRQYLNETEYYYVTVREDLTRENLNLLRRCIELRPSVRFFTKDGNTYYYQNNRQIFIRSDRDIETVAPSKI</sequence>
<dbReference type="InterPro" id="IPR004244">
    <property type="entry name" value="Transposase_22"/>
</dbReference>